<proteinExistence type="predicted"/>
<gene>
    <name evidence="2" type="ORF">G6M90_00g032670</name>
</gene>
<reference evidence="2 3" key="1">
    <citation type="submission" date="2020-07" db="EMBL/GenBank/DDBJ databases">
        <title>Telomere length de novo assembly of all 7 chromosomes of the fungus, Metarhizium brunneum, using a novel assembly pipeline.</title>
        <authorList>
            <person name="Saud z."/>
            <person name="Kortsinoglou A."/>
            <person name="Kouvelis V.N."/>
            <person name="Butt T.M."/>
        </authorList>
    </citation>
    <scope>NUCLEOTIDE SEQUENCE [LARGE SCALE GENOMIC DNA]</scope>
    <source>
        <strain evidence="2 3">4556</strain>
    </source>
</reference>
<dbReference type="InterPro" id="IPR036291">
    <property type="entry name" value="NAD(P)-bd_dom_sf"/>
</dbReference>
<keyword evidence="3" id="KW-1185">Reference proteome</keyword>
<evidence type="ECO:0000313" key="2">
    <source>
        <dbReference type="EMBL" id="QLI67657.1"/>
    </source>
</evidence>
<dbReference type="EMBL" id="CP058933">
    <property type="protein sequence ID" value="QLI67657.1"/>
    <property type="molecule type" value="Genomic_DNA"/>
</dbReference>
<name>A0A7D5UVB2_9HYPO</name>
<dbReference type="PANTHER" id="PTHR48079">
    <property type="entry name" value="PROTEIN YEEZ"/>
    <property type="match status" value="1"/>
</dbReference>
<feature type="domain" description="NAD(P)-binding" evidence="1">
    <location>
        <begin position="11"/>
        <end position="91"/>
    </location>
</feature>
<accession>A0A7D5UVB2</accession>
<dbReference type="Gene3D" id="3.40.50.720">
    <property type="entry name" value="NAD(P)-binding Rossmann-like Domain"/>
    <property type="match status" value="1"/>
</dbReference>
<dbReference type="GO" id="GO:0004029">
    <property type="term" value="F:aldehyde dehydrogenase (NAD+) activity"/>
    <property type="evidence" value="ECO:0007669"/>
    <property type="project" value="TreeGrafter"/>
</dbReference>
<dbReference type="OrthoDB" id="2130169at2759"/>
<protein>
    <recommendedName>
        <fullName evidence="1">NAD(P)-binding domain-containing protein</fullName>
    </recommendedName>
</protein>
<dbReference type="Proteomes" id="UP000510686">
    <property type="component" value="Chromosome 2"/>
</dbReference>
<dbReference type="GeneID" id="26243999"/>
<dbReference type="KEGG" id="mbrn:26243999"/>
<dbReference type="Pfam" id="PF13460">
    <property type="entry name" value="NAD_binding_10"/>
    <property type="match status" value="1"/>
</dbReference>
<dbReference type="AlphaFoldDB" id="A0A7D5UVB2"/>
<dbReference type="SUPFAM" id="SSF51735">
    <property type="entry name" value="NAD(P)-binding Rossmann-fold domains"/>
    <property type="match status" value="1"/>
</dbReference>
<dbReference type="GO" id="GO:0005737">
    <property type="term" value="C:cytoplasm"/>
    <property type="evidence" value="ECO:0007669"/>
    <property type="project" value="TreeGrafter"/>
</dbReference>
<dbReference type="RefSeq" id="XP_065986421.1">
    <property type="nucleotide sequence ID" value="XM_066130116.1"/>
</dbReference>
<dbReference type="InterPro" id="IPR051783">
    <property type="entry name" value="NAD(P)-dependent_oxidoreduct"/>
</dbReference>
<dbReference type="PANTHER" id="PTHR48079:SF6">
    <property type="entry name" value="NAD(P)-BINDING DOMAIN-CONTAINING PROTEIN-RELATED"/>
    <property type="match status" value="1"/>
</dbReference>
<dbReference type="InterPro" id="IPR016040">
    <property type="entry name" value="NAD(P)-bd_dom"/>
</dbReference>
<organism evidence="2 3">
    <name type="scientific">Metarhizium brunneum</name>
    <dbReference type="NCBI Taxonomy" id="500148"/>
    <lineage>
        <taxon>Eukaryota</taxon>
        <taxon>Fungi</taxon>
        <taxon>Dikarya</taxon>
        <taxon>Ascomycota</taxon>
        <taxon>Pezizomycotina</taxon>
        <taxon>Sordariomycetes</taxon>
        <taxon>Hypocreomycetidae</taxon>
        <taxon>Hypocreales</taxon>
        <taxon>Clavicipitaceae</taxon>
        <taxon>Metarhizium</taxon>
    </lineage>
</organism>
<evidence type="ECO:0000313" key="3">
    <source>
        <dbReference type="Proteomes" id="UP000510686"/>
    </source>
</evidence>
<evidence type="ECO:0000259" key="1">
    <source>
        <dbReference type="Pfam" id="PF13460"/>
    </source>
</evidence>
<sequence>MKSQVFVLGPGYVGREIIDLLLSEGQYEITTLVRREAAVEEFEKDGVKAVLGDLNDFKVIQQLSAKSDVVFHTATADHLESAQAILAGIEERAGQGKKSIYLHQSGASVLSDTSPGNNVNDEIYSDKTPSQIDSLSDTAPHRKIDLAILKAREKMGNKARIFIWMPPIIYGSNSKHKRLSIQIPALTRFACKHGQAGYVGTGKKAWGVVHVRDLAKAYVQVLHWIEGAADSDPELQNPYFFCESGQVTWAEVGAIIGKGLYKASRITTPDTRSIPESEYVDLFGQFTPDVVGCSCRNRADRLRSMGWKPEQLGIGEAFEKEDLPALLAEKGEFKASEMALS</sequence>